<feature type="domain" description="Transposase IS116/IS110/IS902 C-terminal" evidence="2">
    <location>
        <begin position="89"/>
        <end position="150"/>
    </location>
</feature>
<proteinExistence type="predicted"/>
<dbReference type="Proteomes" id="UP000245431">
    <property type="component" value="Chromosome PVE_r2"/>
</dbReference>
<dbReference type="InterPro" id="IPR047650">
    <property type="entry name" value="Transpos_IS110"/>
</dbReference>
<sequence>MHRLRESLIRDRTKTVNQMHGFLLVFGISLPQGLAVMKRLSAVLAEHELPVRLTVLLQRLHDHFVYLDEQIKQLDKELAGQLADNDLGRRLLSMPCVGPITASLLAVEMGDGQQYGCSRDFAASLGLEPSNLLGISKRGDKNLRRLLVQLYAASGVLEGRVGGLGKIAADMAAIQRGCLRAGQQAGPHSLGNFSAPPPMRRRARRAERLTPRLLLYHDSPFRFCDSGTTDDVRGQPAWGRSWINIWLLKPHGFFKDRQARLSPRRGACPNRRRIDLSKPPHRPLVSTAKMGGDHRMFMTNSNDKSGELLGQERGRRWSPKQKLAMVRESLEPGQGVSVVARRNGILHQRSLQLACQMFRAEMWAYRVPHQLHE</sequence>
<dbReference type="PANTHER" id="PTHR33055:SF3">
    <property type="entry name" value="PUTATIVE TRANSPOSASE FOR IS117-RELATED"/>
    <property type="match status" value="1"/>
</dbReference>
<evidence type="ECO:0000313" key="3">
    <source>
        <dbReference type="EMBL" id="SBW84090.1"/>
    </source>
</evidence>
<dbReference type="EMBL" id="LT599584">
    <property type="protein sequence ID" value="SBW84090.1"/>
    <property type="molecule type" value="Genomic_DNA"/>
</dbReference>
<dbReference type="Pfam" id="PF01527">
    <property type="entry name" value="HTH_Tnp_1"/>
    <property type="match status" value="1"/>
</dbReference>
<dbReference type="GO" id="GO:0004803">
    <property type="term" value="F:transposase activity"/>
    <property type="evidence" value="ECO:0007669"/>
    <property type="project" value="InterPro"/>
</dbReference>
<reference evidence="4" key="1">
    <citation type="submission" date="2016-07" db="EMBL/GenBank/DDBJ databases">
        <authorList>
            <person name="Florea S."/>
            <person name="Webb J.S."/>
            <person name="Jaromczyk J."/>
            <person name="Schardl C.L."/>
        </authorList>
    </citation>
    <scope>NUCLEOTIDE SEQUENCE [LARGE SCALE GENOMIC DNA]</scope>
    <source>
        <strain evidence="4">1YdBTEX2</strain>
    </source>
</reference>
<protein>
    <submittedName>
        <fullName evidence="3">Hypothetical membrane protein</fullName>
    </submittedName>
</protein>
<dbReference type="GO" id="GO:0043565">
    <property type="term" value="F:sequence-specific DNA binding"/>
    <property type="evidence" value="ECO:0007669"/>
    <property type="project" value="InterPro"/>
</dbReference>
<dbReference type="InterPro" id="IPR003346">
    <property type="entry name" value="Transposase_20"/>
</dbReference>
<evidence type="ECO:0000259" key="2">
    <source>
        <dbReference type="Pfam" id="PF02371"/>
    </source>
</evidence>
<dbReference type="SUPFAM" id="SSF48295">
    <property type="entry name" value="TrpR-like"/>
    <property type="match status" value="1"/>
</dbReference>
<evidence type="ECO:0000313" key="4">
    <source>
        <dbReference type="Proteomes" id="UP000245431"/>
    </source>
</evidence>
<dbReference type="PANTHER" id="PTHR33055">
    <property type="entry name" value="TRANSPOSASE FOR INSERTION SEQUENCE ELEMENT IS1111A"/>
    <property type="match status" value="1"/>
</dbReference>
<organism evidence="3 4">
    <name type="scientific">Pseudomonas veronii 1YdBTEX2</name>
    <dbReference type="NCBI Taxonomy" id="1295141"/>
    <lineage>
        <taxon>Bacteria</taxon>
        <taxon>Pseudomonadati</taxon>
        <taxon>Pseudomonadota</taxon>
        <taxon>Gammaproteobacteria</taxon>
        <taxon>Pseudomonadales</taxon>
        <taxon>Pseudomonadaceae</taxon>
        <taxon>Pseudomonas</taxon>
    </lineage>
</organism>
<feature type="region of interest" description="Disordered" evidence="1">
    <location>
        <begin position="262"/>
        <end position="284"/>
    </location>
</feature>
<dbReference type="Pfam" id="PF02371">
    <property type="entry name" value="Transposase_20"/>
    <property type="match status" value="1"/>
</dbReference>
<accession>A0A1D3K721</accession>
<dbReference type="GO" id="GO:0006313">
    <property type="term" value="P:DNA transposition"/>
    <property type="evidence" value="ECO:0007669"/>
    <property type="project" value="InterPro"/>
</dbReference>
<evidence type="ECO:0000256" key="1">
    <source>
        <dbReference type="SAM" id="MobiDB-lite"/>
    </source>
</evidence>
<dbReference type="InterPro" id="IPR010921">
    <property type="entry name" value="Trp_repressor/repl_initiator"/>
</dbReference>
<dbReference type="AlphaFoldDB" id="A0A1D3K721"/>
<gene>
    <name evidence="3" type="ORF">PVE_R2G0060</name>
</gene>
<name>A0A1D3K721_PSEVE</name>
<dbReference type="InterPro" id="IPR002514">
    <property type="entry name" value="Transposase_8"/>
</dbReference>